<evidence type="ECO:0000313" key="2">
    <source>
        <dbReference type="Proteomes" id="UP001627154"/>
    </source>
</evidence>
<gene>
    <name evidence="1" type="ORF">TKK_009158</name>
</gene>
<name>A0ABD2WVK6_9HYME</name>
<organism evidence="1 2">
    <name type="scientific">Trichogramma kaykai</name>
    <dbReference type="NCBI Taxonomy" id="54128"/>
    <lineage>
        <taxon>Eukaryota</taxon>
        <taxon>Metazoa</taxon>
        <taxon>Ecdysozoa</taxon>
        <taxon>Arthropoda</taxon>
        <taxon>Hexapoda</taxon>
        <taxon>Insecta</taxon>
        <taxon>Pterygota</taxon>
        <taxon>Neoptera</taxon>
        <taxon>Endopterygota</taxon>
        <taxon>Hymenoptera</taxon>
        <taxon>Apocrita</taxon>
        <taxon>Proctotrupomorpha</taxon>
        <taxon>Chalcidoidea</taxon>
        <taxon>Trichogrammatidae</taxon>
        <taxon>Trichogramma</taxon>
    </lineage>
</organism>
<dbReference type="AlphaFoldDB" id="A0ABD2WVK6"/>
<sequence length="88" mass="10739">MDRSNFLRIVTFFRKTIFVRDVSGLPEKGTRQRRVRKRLSLYDLTPYPTYFSTRNPMVTLNLTLNITFKLQRPKNRFFNWNPHFLLQI</sequence>
<comment type="caution">
    <text evidence="1">The sequence shown here is derived from an EMBL/GenBank/DDBJ whole genome shotgun (WGS) entry which is preliminary data.</text>
</comment>
<protein>
    <submittedName>
        <fullName evidence="1">Uncharacterized protein</fullName>
    </submittedName>
</protein>
<keyword evidence="2" id="KW-1185">Reference proteome</keyword>
<proteinExistence type="predicted"/>
<evidence type="ECO:0000313" key="1">
    <source>
        <dbReference type="EMBL" id="KAL3397133.1"/>
    </source>
</evidence>
<dbReference type="EMBL" id="JBJJXI010000067">
    <property type="protein sequence ID" value="KAL3397133.1"/>
    <property type="molecule type" value="Genomic_DNA"/>
</dbReference>
<dbReference type="Proteomes" id="UP001627154">
    <property type="component" value="Unassembled WGS sequence"/>
</dbReference>
<accession>A0ABD2WVK6</accession>
<reference evidence="1 2" key="1">
    <citation type="journal article" date="2024" name="bioRxiv">
        <title>A reference genome for Trichogramma kaykai: A tiny desert-dwelling parasitoid wasp with competing sex-ratio distorters.</title>
        <authorList>
            <person name="Culotta J."/>
            <person name="Lindsey A.R."/>
        </authorList>
    </citation>
    <scope>NUCLEOTIDE SEQUENCE [LARGE SCALE GENOMIC DNA]</scope>
    <source>
        <strain evidence="1 2">KSX58</strain>
    </source>
</reference>